<evidence type="ECO:0000259" key="1">
    <source>
        <dbReference type="PROSITE" id="PS51819"/>
    </source>
</evidence>
<protein>
    <submittedName>
        <fullName evidence="2">Glyoxalase/bleomycin resistance protein/dioxygenase</fullName>
    </submittedName>
</protein>
<evidence type="ECO:0000313" key="2">
    <source>
        <dbReference type="EMBL" id="EYD76226.1"/>
    </source>
</evidence>
<evidence type="ECO:0000313" key="3">
    <source>
        <dbReference type="Proteomes" id="UP000019666"/>
    </source>
</evidence>
<dbReference type="InterPro" id="IPR029068">
    <property type="entry name" value="Glyas_Bleomycin-R_OHBP_Dase"/>
</dbReference>
<comment type="caution">
    <text evidence="2">The sequence shown here is derived from an EMBL/GenBank/DDBJ whole genome shotgun (WGS) entry which is preliminary data.</text>
</comment>
<dbReference type="EMBL" id="AOSK01000054">
    <property type="protein sequence ID" value="EYD76226.1"/>
    <property type="molecule type" value="Genomic_DNA"/>
</dbReference>
<dbReference type="Proteomes" id="UP000019666">
    <property type="component" value="Unassembled WGS sequence"/>
</dbReference>
<dbReference type="PROSITE" id="PS51819">
    <property type="entry name" value="VOC"/>
    <property type="match status" value="1"/>
</dbReference>
<dbReference type="InterPro" id="IPR004360">
    <property type="entry name" value="Glyas_Fos-R_dOase_dom"/>
</dbReference>
<gene>
    <name evidence="2" type="ORF">Rumeso_02150</name>
</gene>
<keyword evidence="2" id="KW-0223">Dioxygenase</keyword>
<dbReference type="HOGENOM" id="CLU_155790_0_0_5"/>
<feature type="domain" description="VOC" evidence="1">
    <location>
        <begin position="3"/>
        <end position="115"/>
    </location>
</feature>
<reference evidence="2 3" key="1">
    <citation type="submission" date="2013-02" db="EMBL/GenBank/DDBJ databases">
        <authorList>
            <person name="Fiebig A."/>
            <person name="Goeker M."/>
            <person name="Klenk H.-P.P."/>
        </authorList>
    </citation>
    <scope>NUCLEOTIDE SEQUENCE [LARGE SCALE GENOMIC DNA]</scope>
    <source>
        <strain evidence="2 3">DSM 19309</strain>
    </source>
</reference>
<dbReference type="GO" id="GO:0051213">
    <property type="term" value="F:dioxygenase activity"/>
    <property type="evidence" value="ECO:0007669"/>
    <property type="project" value="UniProtKB-KW"/>
</dbReference>
<dbReference type="Gene3D" id="3.10.180.10">
    <property type="entry name" value="2,3-Dihydroxybiphenyl 1,2-Dioxygenase, domain 1"/>
    <property type="match status" value="1"/>
</dbReference>
<dbReference type="OrthoDB" id="9804944at2"/>
<organism evidence="2 3">
    <name type="scientific">Rubellimicrobium mesophilum DSM 19309</name>
    <dbReference type="NCBI Taxonomy" id="442562"/>
    <lineage>
        <taxon>Bacteria</taxon>
        <taxon>Pseudomonadati</taxon>
        <taxon>Pseudomonadota</taxon>
        <taxon>Alphaproteobacteria</taxon>
        <taxon>Rhodobacterales</taxon>
        <taxon>Roseobacteraceae</taxon>
        <taxon>Rubellimicrobium</taxon>
    </lineage>
</organism>
<dbReference type="Pfam" id="PF00903">
    <property type="entry name" value="Glyoxalase"/>
    <property type="match status" value="1"/>
</dbReference>
<accession>A0A017HPB6</accession>
<dbReference type="STRING" id="442562.Rumeso_02150"/>
<proteinExistence type="predicted"/>
<keyword evidence="3" id="KW-1185">Reference proteome</keyword>
<keyword evidence="2" id="KW-0560">Oxidoreductase</keyword>
<dbReference type="AlphaFoldDB" id="A0A017HPB6"/>
<sequence length="118" mass="13216">MDQLSQIARRVESLDRARAFWRDTLGIRELYAFPGLAFLDLGGTRLMLRETGARDEADLLYLRVPDIAAAHDGLAARGVTFLQAPQVVHRHADGSEEWMAFFKDDEGRPLALHAVRVG</sequence>
<dbReference type="SUPFAM" id="SSF54593">
    <property type="entry name" value="Glyoxalase/Bleomycin resistance protein/Dihydroxybiphenyl dioxygenase"/>
    <property type="match status" value="1"/>
</dbReference>
<dbReference type="InterPro" id="IPR037523">
    <property type="entry name" value="VOC_core"/>
</dbReference>
<dbReference type="RefSeq" id="WP_037280734.1">
    <property type="nucleotide sequence ID" value="NZ_KK088576.1"/>
</dbReference>
<name>A0A017HPB6_9RHOB</name>